<sequence length="117" mass="12594">MPQFPATRAPPPGYNRYPSATSLAPSDDYMPTDLSQCKTSTPSIPTTLAQEPLEYRRYTSNDSLPSVARPVLDTAIEEDACGALNLSSRSIRTSTSTDPTRPASTSSRTPSVTEPDN</sequence>
<evidence type="ECO:0000256" key="1">
    <source>
        <dbReference type="SAM" id="MobiDB-lite"/>
    </source>
</evidence>
<reference evidence="2" key="1">
    <citation type="submission" date="2020-06" db="EMBL/GenBank/DDBJ databases">
        <title>Draft genome of Bugula neritina, a colonial animal packing powerful symbionts and potential medicines.</title>
        <authorList>
            <person name="Rayko M."/>
        </authorList>
    </citation>
    <scope>NUCLEOTIDE SEQUENCE [LARGE SCALE GENOMIC DNA]</scope>
    <source>
        <strain evidence="2">Kwan_BN1</strain>
    </source>
</reference>
<evidence type="ECO:0000313" key="2">
    <source>
        <dbReference type="EMBL" id="KAF6039641.1"/>
    </source>
</evidence>
<dbReference type="EMBL" id="VXIV02000228">
    <property type="protein sequence ID" value="KAF6039641.1"/>
    <property type="molecule type" value="Genomic_DNA"/>
</dbReference>
<keyword evidence="3" id="KW-1185">Reference proteome</keyword>
<feature type="region of interest" description="Disordered" evidence="1">
    <location>
        <begin position="1"/>
        <end position="29"/>
    </location>
</feature>
<name>A0A7J7KN94_BUGNE</name>
<comment type="caution">
    <text evidence="2">The sequence shown here is derived from an EMBL/GenBank/DDBJ whole genome shotgun (WGS) entry which is preliminary data.</text>
</comment>
<protein>
    <submittedName>
        <fullName evidence="2">Uncharacterized protein</fullName>
    </submittedName>
</protein>
<evidence type="ECO:0000313" key="3">
    <source>
        <dbReference type="Proteomes" id="UP000593567"/>
    </source>
</evidence>
<proteinExistence type="predicted"/>
<accession>A0A7J7KN94</accession>
<feature type="compositionally biased region" description="Low complexity" evidence="1">
    <location>
        <begin position="87"/>
        <end position="117"/>
    </location>
</feature>
<organism evidence="2 3">
    <name type="scientific">Bugula neritina</name>
    <name type="common">Brown bryozoan</name>
    <name type="synonym">Sertularia neritina</name>
    <dbReference type="NCBI Taxonomy" id="10212"/>
    <lineage>
        <taxon>Eukaryota</taxon>
        <taxon>Metazoa</taxon>
        <taxon>Spiralia</taxon>
        <taxon>Lophotrochozoa</taxon>
        <taxon>Bryozoa</taxon>
        <taxon>Gymnolaemata</taxon>
        <taxon>Cheilostomatida</taxon>
        <taxon>Flustrina</taxon>
        <taxon>Buguloidea</taxon>
        <taxon>Bugulidae</taxon>
        <taxon>Bugula</taxon>
    </lineage>
</organism>
<gene>
    <name evidence="2" type="ORF">EB796_002059</name>
</gene>
<feature type="region of interest" description="Disordered" evidence="1">
    <location>
        <begin position="85"/>
        <end position="117"/>
    </location>
</feature>
<dbReference type="AlphaFoldDB" id="A0A7J7KN94"/>
<dbReference type="Proteomes" id="UP000593567">
    <property type="component" value="Unassembled WGS sequence"/>
</dbReference>